<gene>
    <name evidence="2" type="ORF">METZ01_LOCUS44789</name>
</gene>
<accession>A0A381RJD0</accession>
<sequence length="280" mass="31335">MNKKIIISFILIVSTLSGQIASELSSQIYKVGDTVSDFSGTICTEINQTMSLYDYNGSENNADYFVIWLIFFNPTSRSCQLEASYTQTISEQFSNLGLMTIGVGNGWRGPMECKAWEESFGVSYPIVDDNSSDIRNMFTRGSVPHHVLINHEMKVVYTSRGYIMPPFGNDFLAVLNSSLSELSTLSLSDVLMPSNSGIKDCYPNPFNPSITINFELSEKNFTNISVYNLLGEKVDNLLSDNFSPGNHSIQWNASLFPTGVYFVKLVTPSFSETRKIIYLR</sequence>
<dbReference type="GO" id="GO:0016209">
    <property type="term" value="F:antioxidant activity"/>
    <property type="evidence" value="ECO:0007669"/>
    <property type="project" value="InterPro"/>
</dbReference>
<dbReference type="Pfam" id="PF18962">
    <property type="entry name" value="Por_Secre_tail"/>
    <property type="match status" value="1"/>
</dbReference>
<dbReference type="EMBL" id="UINC01002018">
    <property type="protein sequence ID" value="SUZ91935.1"/>
    <property type="molecule type" value="Genomic_DNA"/>
</dbReference>
<proteinExistence type="predicted"/>
<feature type="domain" description="MATH" evidence="1">
    <location>
        <begin position="211"/>
        <end position="280"/>
    </location>
</feature>
<evidence type="ECO:0000313" key="2">
    <source>
        <dbReference type="EMBL" id="SUZ91935.1"/>
    </source>
</evidence>
<dbReference type="Gene3D" id="3.40.30.10">
    <property type="entry name" value="Glutaredoxin"/>
    <property type="match status" value="1"/>
</dbReference>
<protein>
    <recommendedName>
        <fullName evidence="1">MATH domain-containing protein</fullName>
    </recommendedName>
</protein>
<dbReference type="Pfam" id="PF00578">
    <property type="entry name" value="AhpC-TSA"/>
    <property type="match status" value="1"/>
</dbReference>
<dbReference type="InterPro" id="IPR036249">
    <property type="entry name" value="Thioredoxin-like_sf"/>
</dbReference>
<dbReference type="InterPro" id="IPR026444">
    <property type="entry name" value="Secre_tail"/>
</dbReference>
<dbReference type="Gene3D" id="2.60.40.4070">
    <property type="match status" value="1"/>
</dbReference>
<organism evidence="2">
    <name type="scientific">marine metagenome</name>
    <dbReference type="NCBI Taxonomy" id="408172"/>
    <lineage>
        <taxon>unclassified sequences</taxon>
        <taxon>metagenomes</taxon>
        <taxon>ecological metagenomes</taxon>
    </lineage>
</organism>
<dbReference type="SUPFAM" id="SSF52833">
    <property type="entry name" value="Thioredoxin-like"/>
    <property type="match status" value="1"/>
</dbReference>
<reference evidence="2" key="1">
    <citation type="submission" date="2018-05" db="EMBL/GenBank/DDBJ databases">
        <authorList>
            <person name="Lanie J.A."/>
            <person name="Ng W.-L."/>
            <person name="Kazmierczak K.M."/>
            <person name="Andrzejewski T.M."/>
            <person name="Davidsen T.M."/>
            <person name="Wayne K.J."/>
            <person name="Tettelin H."/>
            <person name="Glass J.I."/>
            <person name="Rusch D."/>
            <person name="Podicherti R."/>
            <person name="Tsui H.-C.T."/>
            <person name="Winkler M.E."/>
        </authorList>
    </citation>
    <scope>NUCLEOTIDE SEQUENCE</scope>
</reference>
<name>A0A381RJD0_9ZZZZ</name>
<dbReference type="AlphaFoldDB" id="A0A381RJD0"/>
<evidence type="ECO:0000259" key="1">
    <source>
        <dbReference type="PROSITE" id="PS50144"/>
    </source>
</evidence>
<dbReference type="NCBIfam" id="TIGR04183">
    <property type="entry name" value="Por_Secre_tail"/>
    <property type="match status" value="1"/>
</dbReference>
<dbReference type="InterPro" id="IPR000866">
    <property type="entry name" value="AhpC/TSA"/>
</dbReference>
<dbReference type="PROSITE" id="PS50144">
    <property type="entry name" value="MATH"/>
    <property type="match status" value="1"/>
</dbReference>
<dbReference type="InterPro" id="IPR002083">
    <property type="entry name" value="MATH/TRAF_dom"/>
</dbReference>
<dbReference type="GO" id="GO:0016491">
    <property type="term" value="F:oxidoreductase activity"/>
    <property type="evidence" value="ECO:0007669"/>
    <property type="project" value="InterPro"/>
</dbReference>